<organism evidence="1 2">
    <name type="scientific">Tetranychus urticae</name>
    <name type="common">Two-spotted spider mite</name>
    <dbReference type="NCBI Taxonomy" id="32264"/>
    <lineage>
        <taxon>Eukaryota</taxon>
        <taxon>Metazoa</taxon>
        <taxon>Ecdysozoa</taxon>
        <taxon>Arthropoda</taxon>
        <taxon>Chelicerata</taxon>
        <taxon>Arachnida</taxon>
        <taxon>Acari</taxon>
        <taxon>Acariformes</taxon>
        <taxon>Trombidiformes</taxon>
        <taxon>Prostigmata</taxon>
        <taxon>Eleutherengona</taxon>
        <taxon>Raphignathae</taxon>
        <taxon>Tetranychoidea</taxon>
        <taxon>Tetranychidae</taxon>
        <taxon>Tetranychus</taxon>
    </lineage>
</organism>
<dbReference type="AlphaFoldDB" id="A0A158P4T2"/>
<evidence type="ECO:0000313" key="1">
    <source>
        <dbReference type="EnsemblMetazoa" id="tetur09g05520.1"/>
    </source>
</evidence>
<sequence>MEISLLCKIVEVFRFVVEFALRVVEEEVDVAELIFTLKSFVCKLTALVSQGADEDKLLRA</sequence>
<proteinExistence type="predicted"/>
<dbReference type="EnsemblMetazoa" id="tetur09g05520.1">
    <property type="protein sequence ID" value="tetur09g05520.1"/>
    <property type="gene ID" value="tetur09g05520"/>
</dbReference>
<keyword evidence="2" id="KW-1185">Reference proteome</keyword>
<accession>A0A158P4T2</accession>
<reference evidence="1" key="2">
    <citation type="submission" date="2016-04" db="UniProtKB">
        <authorList>
            <consortium name="EnsemblMetazoa"/>
        </authorList>
    </citation>
    <scope>IDENTIFICATION</scope>
</reference>
<reference evidence="2" key="1">
    <citation type="submission" date="2011-08" db="EMBL/GenBank/DDBJ databases">
        <authorList>
            <person name="Rombauts S."/>
        </authorList>
    </citation>
    <scope>NUCLEOTIDE SEQUENCE</scope>
    <source>
        <strain evidence="2">London</strain>
    </source>
</reference>
<dbReference type="Proteomes" id="UP000015104">
    <property type="component" value="Unassembled WGS sequence"/>
</dbReference>
<evidence type="ECO:0000313" key="2">
    <source>
        <dbReference type="Proteomes" id="UP000015104"/>
    </source>
</evidence>
<protein>
    <submittedName>
        <fullName evidence="1">Uncharacterized protein</fullName>
    </submittedName>
</protein>
<name>A0A158P4T2_TETUR</name>
<dbReference type="EMBL" id="CAEY01002034">
    <property type="status" value="NOT_ANNOTATED_CDS"/>
    <property type="molecule type" value="Genomic_DNA"/>
</dbReference>